<sequence length="197" mass="22382">MSTKLPSANEPNIAAMLRHIVTLKIQAGEREFSFTELQMLIEAARLQYEEHGVTRTEDELDDDARVFRDQYNGLLRLKMKSPYIAPTIKRHVAKAGFDCAISLSRDEDDEILVSVTLSDEPIEKPARTRKAKAVPVVQADSVQSGEHIDTVRFNALALWVPDFTKYDDEELSTARQLLEEFRNHVEALRGKNEEVAE</sequence>
<protein>
    <submittedName>
        <fullName evidence="1">Uncharacterized protein</fullName>
    </submittedName>
</protein>
<keyword evidence="2" id="KW-1185">Reference proteome</keyword>
<accession>A0A2D1GPB6</accession>
<dbReference type="KEGG" id="vg:40091921"/>
<dbReference type="GeneID" id="40091921"/>
<dbReference type="Pfam" id="PF23796">
    <property type="entry name" value="DUF7174"/>
    <property type="match status" value="1"/>
</dbReference>
<proteinExistence type="predicted"/>
<dbReference type="EMBL" id="MF996376">
    <property type="protein sequence ID" value="ATN93834.1"/>
    <property type="molecule type" value="Genomic_DNA"/>
</dbReference>
<dbReference type="InterPro" id="IPR055598">
    <property type="entry name" value="DUF7174"/>
</dbReference>
<dbReference type="Proteomes" id="UP000228763">
    <property type="component" value="Segment"/>
</dbReference>
<name>A0A2D1GPB6_9CAUD</name>
<evidence type="ECO:0000313" key="2">
    <source>
        <dbReference type="Proteomes" id="UP000228763"/>
    </source>
</evidence>
<organism evidence="1 2">
    <name type="scientific">Escherichia phage SRT8</name>
    <dbReference type="NCBI Taxonomy" id="2496545"/>
    <lineage>
        <taxon>Viruses</taxon>
        <taxon>Duplodnaviria</taxon>
        <taxon>Heunggongvirae</taxon>
        <taxon>Uroviricota</taxon>
        <taxon>Caudoviricetes</taxon>
        <taxon>Drexlerviridae</taxon>
        <taxon>Tunavirinae</taxon>
        <taxon>Sertoctavirus</taxon>
        <taxon>Sertoctavirus SRT8</taxon>
    </lineage>
</organism>
<dbReference type="RefSeq" id="YP_009615459.1">
    <property type="nucleotide sequence ID" value="NC_042043.1"/>
</dbReference>
<evidence type="ECO:0000313" key="1">
    <source>
        <dbReference type="EMBL" id="ATN93834.1"/>
    </source>
</evidence>
<reference evidence="1 2" key="1">
    <citation type="submission" date="2017-09" db="EMBL/GenBank/DDBJ databases">
        <title>Complete genome sequence analysis of the novel Escherichia coli phage SRT8.</title>
        <authorList>
            <person name="Fan X."/>
            <person name="Zhao K."/>
            <person name="Song S."/>
            <person name="Zhao Z."/>
        </authorList>
    </citation>
    <scope>NUCLEOTIDE SEQUENCE [LARGE SCALE GENOMIC DNA]</scope>
</reference>